<evidence type="ECO:0000313" key="1">
    <source>
        <dbReference type="EMBL" id="MDO1451969.1"/>
    </source>
</evidence>
<organism evidence="1 2">
    <name type="scientific">Rhodocytophaga aerolata</name>
    <dbReference type="NCBI Taxonomy" id="455078"/>
    <lineage>
        <taxon>Bacteria</taxon>
        <taxon>Pseudomonadati</taxon>
        <taxon>Bacteroidota</taxon>
        <taxon>Cytophagia</taxon>
        <taxon>Cytophagales</taxon>
        <taxon>Rhodocytophagaceae</taxon>
        <taxon>Rhodocytophaga</taxon>
    </lineage>
</organism>
<gene>
    <name evidence="1" type="ORF">Q0590_37215</name>
</gene>
<keyword evidence="2" id="KW-1185">Reference proteome</keyword>
<evidence type="ECO:0008006" key="3">
    <source>
        <dbReference type="Google" id="ProtNLM"/>
    </source>
</evidence>
<comment type="caution">
    <text evidence="1">The sequence shown here is derived from an EMBL/GenBank/DDBJ whole genome shotgun (WGS) entry which is preliminary data.</text>
</comment>
<dbReference type="EMBL" id="JAUKPO010000144">
    <property type="protein sequence ID" value="MDO1451969.1"/>
    <property type="molecule type" value="Genomic_DNA"/>
</dbReference>
<dbReference type="RefSeq" id="WP_302042762.1">
    <property type="nucleotide sequence ID" value="NZ_JAUKPO010000144.1"/>
</dbReference>
<protein>
    <recommendedName>
        <fullName evidence="3">DUF3786 domain-containing protein</fullName>
    </recommendedName>
</protein>
<dbReference type="Proteomes" id="UP001168528">
    <property type="component" value="Unassembled WGS sequence"/>
</dbReference>
<name>A0ABT8RIZ2_9BACT</name>
<accession>A0ABT8RIZ2</accession>
<evidence type="ECO:0000313" key="2">
    <source>
        <dbReference type="Proteomes" id="UP001168528"/>
    </source>
</evidence>
<proteinExistence type="predicted"/>
<sequence>MANIKESIRTFKDKFLQQGIELKEAFNSLAGDAIVQVFYSQNRENESPLCIEKGNCHHVPILGIKFRMQSGRKILLYDSNSFSDYGGTCGIDIKELEVITLIEGQEEMSADYQWRDLVNVKIKYIKLIWLDDDGWEVPGEVNKSMGIFPHGIEMKFENGRTIFILVAEPDGYDEAEERYNYLRGGEELIIAFNEIAAKKQKLIIEGIDLEL</sequence>
<reference evidence="1" key="1">
    <citation type="submission" date="2023-07" db="EMBL/GenBank/DDBJ databases">
        <title>The genome sequence of Rhodocytophaga aerolata KACC 12507.</title>
        <authorList>
            <person name="Zhang X."/>
        </authorList>
    </citation>
    <scope>NUCLEOTIDE SEQUENCE</scope>
    <source>
        <strain evidence="1">KACC 12507</strain>
    </source>
</reference>